<reference evidence="6 7" key="1">
    <citation type="submission" date="2018-08" db="EMBL/GenBank/DDBJ databases">
        <title>Flavobacterium tibetense sp. nov., isolated from a wetland YonghuCo on Tibetan Plateau.</title>
        <authorList>
            <person name="Phurbu D."/>
            <person name="Lu H."/>
            <person name="Xing P."/>
        </authorList>
    </citation>
    <scope>NUCLEOTIDE SEQUENCE [LARGE SCALE GENOMIC DNA]</scope>
    <source>
        <strain evidence="6 7">DJC</strain>
    </source>
</reference>
<dbReference type="Pfam" id="PF00126">
    <property type="entry name" value="HTH_1"/>
    <property type="match status" value="1"/>
</dbReference>
<keyword evidence="3" id="KW-0238">DNA-binding</keyword>
<dbReference type="FunFam" id="1.10.10.10:FF:000001">
    <property type="entry name" value="LysR family transcriptional regulator"/>
    <property type="match status" value="1"/>
</dbReference>
<dbReference type="InterPro" id="IPR036390">
    <property type="entry name" value="WH_DNA-bd_sf"/>
</dbReference>
<feature type="domain" description="HTH lysR-type" evidence="5">
    <location>
        <begin position="8"/>
        <end position="65"/>
    </location>
</feature>
<accession>A0A411Z827</accession>
<evidence type="ECO:0000256" key="4">
    <source>
        <dbReference type="ARBA" id="ARBA00023163"/>
    </source>
</evidence>
<organism evidence="6 7">
    <name type="scientific">Pseudotabrizicola alkalilacus</name>
    <dbReference type="NCBI Taxonomy" id="2305252"/>
    <lineage>
        <taxon>Bacteria</taxon>
        <taxon>Pseudomonadati</taxon>
        <taxon>Pseudomonadota</taxon>
        <taxon>Alphaproteobacteria</taxon>
        <taxon>Rhodobacterales</taxon>
        <taxon>Paracoccaceae</taxon>
        <taxon>Pseudotabrizicola</taxon>
    </lineage>
</organism>
<keyword evidence="7" id="KW-1185">Reference proteome</keyword>
<dbReference type="InterPro" id="IPR000847">
    <property type="entry name" value="LysR_HTH_N"/>
</dbReference>
<comment type="caution">
    <text evidence="6">The sequence shown here is derived from an EMBL/GenBank/DDBJ whole genome shotgun (WGS) entry which is preliminary data.</text>
</comment>
<dbReference type="SUPFAM" id="SSF53850">
    <property type="entry name" value="Periplasmic binding protein-like II"/>
    <property type="match status" value="1"/>
</dbReference>
<evidence type="ECO:0000313" key="7">
    <source>
        <dbReference type="Proteomes" id="UP000284547"/>
    </source>
</evidence>
<dbReference type="Gene3D" id="1.10.10.10">
    <property type="entry name" value="Winged helix-like DNA-binding domain superfamily/Winged helix DNA-binding domain"/>
    <property type="match status" value="1"/>
</dbReference>
<keyword evidence="4" id="KW-0804">Transcription</keyword>
<keyword evidence="2" id="KW-0805">Transcription regulation</keyword>
<dbReference type="GO" id="GO:0003700">
    <property type="term" value="F:DNA-binding transcription factor activity"/>
    <property type="evidence" value="ECO:0007669"/>
    <property type="project" value="InterPro"/>
</dbReference>
<dbReference type="PANTHER" id="PTHR30126">
    <property type="entry name" value="HTH-TYPE TRANSCRIPTIONAL REGULATOR"/>
    <property type="match status" value="1"/>
</dbReference>
<evidence type="ECO:0000256" key="1">
    <source>
        <dbReference type="ARBA" id="ARBA00009437"/>
    </source>
</evidence>
<comment type="similarity">
    <text evidence="1">Belongs to the LysR transcriptional regulatory family.</text>
</comment>
<dbReference type="Gene3D" id="3.40.190.10">
    <property type="entry name" value="Periplasmic binding protein-like II"/>
    <property type="match status" value="2"/>
</dbReference>
<dbReference type="PRINTS" id="PR00039">
    <property type="entry name" value="HTHLYSR"/>
</dbReference>
<sequence length="313" mass="33491">MAEAQTRVTLWGIEVFLAVAEEGTISAAARRLGVSPPAVSQQLAAIEATLGAVLFDRAARPFALTPAGSLFRRHAQVILNTEAEARADLARADLARLSTLRLGMIEDLDAEVTPALLSGLAQDMADCRFLLETGPSHRLLDKLEARALDLAVAAELGADGTDGGWREVHPILTEPFVAVRPKAAGDVPLILYSARHLMGRQIAGHLARANQRPQVRFELDSYHAILALVAQGAGWTILTPLALHHAARFLNAVEVQPLPGAALSRSISLSARAGVMGDVPGRVAQDLRRLIGSRIVTPTVKTWPWLGPDLRLS</sequence>
<dbReference type="RefSeq" id="WP_118149885.1">
    <property type="nucleotide sequence ID" value="NZ_QWEY01000001.1"/>
</dbReference>
<evidence type="ECO:0000313" key="6">
    <source>
        <dbReference type="EMBL" id="RGP39165.1"/>
    </source>
</evidence>
<dbReference type="InterPro" id="IPR036388">
    <property type="entry name" value="WH-like_DNA-bd_sf"/>
</dbReference>
<protein>
    <submittedName>
        <fullName evidence="6">LysR family transcriptional regulator</fullName>
    </submittedName>
</protein>
<proteinExistence type="inferred from homology"/>
<dbReference type="PROSITE" id="PS50931">
    <property type="entry name" value="HTH_LYSR"/>
    <property type="match status" value="1"/>
</dbReference>
<dbReference type="Proteomes" id="UP000284547">
    <property type="component" value="Unassembled WGS sequence"/>
</dbReference>
<dbReference type="PANTHER" id="PTHR30126:SF39">
    <property type="entry name" value="HTH-TYPE TRANSCRIPTIONAL REGULATOR CYSL"/>
    <property type="match status" value="1"/>
</dbReference>
<dbReference type="Pfam" id="PF03466">
    <property type="entry name" value="LysR_substrate"/>
    <property type="match status" value="1"/>
</dbReference>
<evidence type="ECO:0000256" key="3">
    <source>
        <dbReference type="ARBA" id="ARBA00023125"/>
    </source>
</evidence>
<dbReference type="AlphaFoldDB" id="A0A411Z827"/>
<gene>
    <name evidence="6" type="ORF">D1012_03390</name>
</gene>
<dbReference type="CDD" id="cd05466">
    <property type="entry name" value="PBP2_LTTR_substrate"/>
    <property type="match status" value="1"/>
</dbReference>
<name>A0A411Z827_9RHOB</name>
<dbReference type="InterPro" id="IPR005119">
    <property type="entry name" value="LysR_subst-bd"/>
</dbReference>
<evidence type="ECO:0000259" key="5">
    <source>
        <dbReference type="PROSITE" id="PS50931"/>
    </source>
</evidence>
<dbReference type="OrthoDB" id="7776850at2"/>
<dbReference type="SUPFAM" id="SSF46785">
    <property type="entry name" value="Winged helix' DNA-binding domain"/>
    <property type="match status" value="1"/>
</dbReference>
<evidence type="ECO:0000256" key="2">
    <source>
        <dbReference type="ARBA" id="ARBA00023015"/>
    </source>
</evidence>
<dbReference type="EMBL" id="QWEY01000001">
    <property type="protein sequence ID" value="RGP39165.1"/>
    <property type="molecule type" value="Genomic_DNA"/>
</dbReference>
<dbReference type="GO" id="GO:0000976">
    <property type="term" value="F:transcription cis-regulatory region binding"/>
    <property type="evidence" value="ECO:0007669"/>
    <property type="project" value="TreeGrafter"/>
</dbReference>